<reference evidence="1" key="1">
    <citation type="submission" date="2021-06" db="EMBL/GenBank/DDBJ databases">
        <authorList>
            <person name="Hodson N. C."/>
            <person name="Mongue J. A."/>
            <person name="Jaron S. K."/>
        </authorList>
    </citation>
    <scope>NUCLEOTIDE SEQUENCE</scope>
</reference>
<protein>
    <submittedName>
        <fullName evidence="1">Uncharacterized protein</fullName>
    </submittedName>
</protein>
<comment type="caution">
    <text evidence="1">The sequence shown here is derived from an EMBL/GenBank/DDBJ whole genome shotgun (WGS) entry which is preliminary data.</text>
</comment>
<evidence type="ECO:0000313" key="2">
    <source>
        <dbReference type="Proteomes" id="UP000708208"/>
    </source>
</evidence>
<evidence type="ECO:0000313" key="1">
    <source>
        <dbReference type="EMBL" id="CAG7831380.1"/>
    </source>
</evidence>
<accession>A0A8J2LZ81</accession>
<name>A0A8J2LZ81_9HEXA</name>
<proteinExistence type="predicted"/>
<dbReference type="EMBL" id="CAJVCH010560239">
    <property type="protein sequence ID" value="CAG7831380.1"/>
    <property type="molecule type" value="Genomic_DNA"/>
</dbReference>
<organism evidence="1 2">
    <name type="scientific">Allacma fusca</name>
    <dbReference type="NCBI Taxonomy" id="39272"/>
    <lineage>
        <taxon>Eukaryota</taxon>
        <taxon>Metazoa</taxon>
        <taxon>Ecdysozoa</taxon>
        <taxon>Arthropoda</taxon>
        <taxon>Hexapoda</taxon>
        <taxon>Collembola</taxon>
        <taxon>Symphypleona</taxon>
        <taxon>Sminthuridae</taxon>
        <taxon>Allacma</taxon>
    </lineage>
</organism>
<keyword evidence="2" id="KW-1185">Reference proteome</keyword>
<dbReference type="Proteomes" id="UP000708208">
    <property type="component" value="Unassembled WGS sequence"/>
</dbReference>
<sequence>MRIIQSLDEDEIFQLTTVMFTMFMEDKQAYRDAFLKLGVEEHFQQQILKVLVSNRLEYIGGLVQHDCWQRMLERQTFSQRDTKWIFLFMDSLKWVILVINI</sequence>
<dbReference type="AlphaFoldDB" id="A0A8J2LZ81"/>
<gene>
    <name evidence="1" type="ORF">AFUS01_LOCUS41126</name>
</gene>